<dbReference type="Pfam" id="PF19502">
    <property type="entry name" value="DUF6036"/>
    <property type="match status" value="1"/>
</dbReference>
<reference evidence="2" key="1">
    <citation type="submission" date="2022-10" db="EMBL/GenBank/DDBJ databases">
        <authorList>
            <person name="Kim H.S."/>
            <person name="Kim J.-S."/>
            <person name="Suh M.K."/>
            <person name="Eom M.K."/>
            <person name="Lee J.-S."/>
        </authorList>
    </citation>
    <scope>NUCLEOTIDE SEQUENCE</scope>
    <source>
        <strain evidence="2">LIP-5</strain>
    </source>
</reference>
<dbReference type="RefSeq" id="WP_263038891.1">
    <property type="nucleotide sequence ID" value="NZ_JAOTPL010000027.1"/>
</dbReference>
<dbReference type="InterPro" id="IPR043519">
    <property type="entry name" value="NT_sf"/>
</dbReference>
<evidence type="ECO:0000313" key="3">
    <source>
        <dbReference type="Proteomes" id="UP001209317"/>
    </source>
</evidence>
<dbReference type="InterPro" id="IPR045792">
    <property type="entry name" value="DUF6036"/>
</dbReference>
<name>A0AAE3INX8_9BACT</name>
<proteinExistence type="predicted"/>
<keyword evidence="3" id="KW-1185">Reference proteome</keyword>
<feature type="domain" description="DUF6036" evidence="1">
    <location>
        <begin position="16"/>
        <end position="149"/>
    </location>
</feature>
<accession>A0AAE3INX8</accession>
<dbReference type="Proteomes" id="UP001209317">
    <property type="component" value="Unassembled WGS sequence"/>
</dbReference>
<dbReference type="SUPFAM" id="SSF81301">
    <property type="entry name" value="Nucleotidyltransferase"/>
    <property type="match status" value="1"/>
</dbReference>
<dbReference type="AlphaFoldDB" id="A0AAE3INX8"/>
<protein>
    <submittedName>
        <fullName evidence="2">Nucleotidyltransferase</fullName>
    </submittedName>
</protein>
<comment type="caution">
    <text evidence="2">The sequence shown here is derived from an EMBL/GenBank/DDBJ whole genome shotgun (WGS) entry which is preliminary data.</text>
</comment>
<dbReference type="EMBL" id="JAOTPL010000027">
    <property type="protein sequence ID" value="MCU7695403.1"/>
    <property type="molecule type" value="Genomic_DNA"/>
</dbReference>
<dbReference type="Gene3D" id="3.30.460.40">
    <property type="match status" value="1"/>
</dbReference>
<gene>
    <name evidence="2" type="ORF">OD355_12830</name>
</gene>
<evidence type="ECO:0000313" key="2">
    <source>
        <dbReference type="EMBL" id="MCU7695403.1"/>
    </source>
</evidence>
<evidence type="ECO:0000259" key="1">
    <source>
        <dbReference type="Pfam" id="PF19502"/>
    </source>
</evidence>
<organism evidence="2 3">
    <name type="scientific">Haoranjiania flava</name>
    <dbReference type="NCBI Taxonomy" id="1856322"/>
    <lineage>
        <taxon>Bacteria</taxon>
        <taxon>Pseudomonadati</taxon>
        <taxon>Bacteroidota</taxon>
        <taxon>Chitinophagia</taxon>
        <taxon>Chitinophagales</taxon>
        <taxon>Chitinophagaceae</taxon>
        <taxon>Haoranjiania</taxon>
    </lineage>
</organism>
<sequence>MDVFDEDLLTMWSAFNKNNVQYIMIGGFAVNMHGFARTTEDVDIWLNDTKVNRKHLRKAFSVLGYGDYELLETLDFIPGFTQFYVGNGLCLDMLTSMKGLTESTFEECLDRAIMADLNGILVPFLHVSDLIKNKKATARPKDIIDVAELEKIAANNINNDK</sequence>